<keyword evidence="2" id="KW-0479">Metal-binding</keyword>
<dbReference type="EMBL" id="MLAK01000404">
    <property type="protein sequence ID" value="OHT14277.1"/>
    <property type="molecule type" value="Genomic_DNA"/>
</dbReference>
<evidence type="ECO:0000256" key="4">
    <source>
        <dbReference type="SAM" id="MobiDB-lite"/>
    </source>
</evidence>
<name>A0A1J4KXJ6_9EUKA</name>
<dbReference type="Proteomes" id="UP000179807">
    <property type="component" value="Unassembled WGS sequence"/>
</dbReference>
<feature type="region of interest" description="Disordered" evidence="4">
    <location>
        <begin position="1"/>
        <end position="21"/>
    </location>
</feature>
<dbReference type="PANTHER" id="PTHR45668:SF5">
    <property type="entry name" value="SERINE_THREONINE-PROTEIN PHOSPHATASE 5"/>
    <property type="match status" value="1"/>
</dbReference>
<evidence type="ECO:0000313" key="6">
    <source>
        <dbReference type="Proteomes" id="UP000179807"/>
    </source>
</evidence>
<keyword evidence="6" id="KW-1185">Reference proteome</keyword>
<dbReference type="InterPro" id="IPR006186">
    <property type="entry name" value="Ser/Thr-sp_prot-phosphatase"/>
</dbReference>
<evidence type="ECO:0000256" key="3">
    <source>
        <dbReference type="ARBA" id="ARBA00023211"/>
    </source>
</evidence>
<evidence type="ECO:0000313" key="5">
    <source>
        <dbReference type="EMBL" id="OHT14277.1"/>
    </source>
</evidence>
<dbReference type="PRINTS" id="PR00114">
    <property type="entry name" value="STPHPHTASE"/>
</dbReference>
<evidence type="ECO:0000256" key="1">
    <source>
        <dbReference type="ARBA" id="ARBA00001936"/>
    </source>
</evidence>
<evidence type="ECO:0000256" key="2">
    <source>
        <dbReference type="ARBA" id="ARBA00022723"/>
    </source>
</evidence>
<dbReference type="GO" id="GO:0016787">
    <property type="term" value="F:hydrolase activity"/>
    <property type="evidence" value="ECO:0007669"/>
    <property type="project" value="InterPro"/>
</dbReference>
<keyword evidence="3" id="KW-0464">Manganese</keyword>
<dbReference type="InterPro" id="IPR051134">
    <property type="entry name" value="PPP_phosphatase"/>
</dbReference>
<sequence>MKPPPADQKNEENTENASKSNNSLAARDFCESKRGIGCLFGERALTAFLTQNNIKRVVRGHECVFEGYRLSFNEKLITVFSASNYCGYQNNNGAVMIFDSQNNYKFDTYSIERDIESGQAIVQQPQPGKKKYSGKRSSNMKSVKLFGAPPKASIRKWNSDLEDTNNQLSLKVKSFNINKGNIITRRQKVCSIQPSSVKFSMSSPEVRLQDIEFNLT</sequence>
<dbReference type="AlphaFoldDB" id="A0A1J4KXJ6"/>
<protein>
    <recommendedName>
        <fullName evidence="7">Serine/threonine specific protein phosphatases domain-containing protein</fullName>
    </recommendedName>
</protein>
<dbReference type="CDD" id="cd00144">
    <property type="entry name" value="MPP_PPP_family"/>
    <property type="match status" value="1"/>
</dbReference>
<comment type="caution">
    <text evidence="5">The sequence shown here is derived from an EMBL/GenBank/DDBJ whole genome shotgun (WGS) entry which is preliminary data.</text>
</comment>
<comment type="cofactor">
    <cofactor evidence="1">
        <name>Mn(2+)</name>
        <dbReference type="ChEBI" id="CHEBI:29035"/>
    </cofactor>
</comment>
<dbReference type="RefSeq" id="XP_068367413.1">
    <property type="nucleotide sequence ID" value="XM_068498389.1"/>
</dbReference>
<dbReference type="InterPro" id="IPR029052">
    <property type="entry name" value="Metallo-depent_PP-like"/>
</dbReference>
<proteinExistence type="predicted"/>
<dbReference type="PANTHER" id="PTHR45668">
    <property type="entry name" value="SERINE/THREONINE-PROTEIN PHOSPHATASE 5-RELATED"/>
    <property type="match status" value="1"/>
</dbReference>
<dbReference type="OrthoDB" id="309851at2759"/>
<dbReference type="GeneID" id="94833093"/>
<gene>
    <name evidence="5" type="ORF">TRFO_15457</name>
</gene>
<dbReference type="Gene3D" id="3.60.21.10">
    <property type="match status" value="1"/>
</dbReference>
<organism evidence="5 6">
    <name type="scientific">Tritrichomonas foetus</name>
    <dbReference type="NCBI Taxonomy" id="1144522"/>
    <lineage>
        <taxon>Eukaryota</taxon>
        <taxon>Metamonada</taxon>
        <taxon>Parabasalia</taxon>
        <taxon>Tritrichomonadida</taxon>
        <taxon>Tritrichomonadidae</taxon>
        <taxon>Tritrichomonas</taxon>
    </lineage>
</organism>
<dbReference type="GO" id="GO:0046872">
    <property type="term" value="F:metal ion binding"/>
    <property type="evidence" value="ECO:0007669"/>
    <property type="project" value="UniProtKB-KW"/>
</dbReference>
<accession>A0A1J4KXJ6</accession>
<dbReference type="VEuPathDB" id="TrichDB:TRFO_15457"/>
<reference evidence="5" key="1">
    <citation type="submission" date="2016-10" db="EMBL/GenBank/DDBJ databases">
        <authorList>
            <person name="Benchimol M."/>
            <person name="Almeida L.G."/>
            <person name="Vasconcelos A.T."/>
            <person name="Perreira-Neves A."/>
            <person name="Rosa I.A."/>
            <person name="Tasca T."/>
            <person name="Bogo M.R."/>
            <person name="de Souza W."/>
        </authorList>
    </citation>
    <scope>NUCLEOTIDE SEQUENCE [LARGE SCALE GENOMIC DNA]</scope>
    <source>
        <strain evidence="5">K</strain>
    </source>
</reference>
<dbReference type="SUPFAM" id="SSF56300">
    <property type="entry name" value="Metallo-dependent phosphatases"/>
    <property type="match status" value="1"/>
</dbReference>
<evidence type="ECO:0008006" key="7">
    <source>
        <dbReference type="Google" id="ProtNLM"/>
    </source>
</evidence>